<dbReference type="RefSeq" id="WP_104479942.1">
    <property type="nucleotide sequence ID" value="NZ_CP154825.1"/>
</dbReference>
<dbReference type="PROSITE" id="PS00138">
    <property type="entry name" value="SUBTILASE_SER"/>
    <property type="match status" value="1"/>
</dbReference>
<evidence type="ECO:0000256" key="7">
    <source>
        <dbReference type="RuleBase" id="RU003355"/>
    </source>
</evidence>
<evidence type="ECO:0000256" key="8">
    <source>
        <dbReference type="SAM" id="SignalP"/>
    </source>
</evidence>
<feature type="chain" id="PRO_5039486232" evidence="8">
    <location>
        <begin position="25"/>
        <end position="1054"/>
    </location>
</feature>
<feature type="active site" description="Charge relay system" evidence="5 6">
    <location>
        <position position="198"/>
    </location>
</feature>
<evidence type="ECO:0000256" key="5">
    <source>
        <dbReference type="PIRSR" id="PIRSR615500-1"/>
    </source>
</evidence>
<accession>A0A2S6GPS5</accession>
<dbReference type="InterPro" id="IPR051048">
    <property type="entry name" value="Peptidase_S8/S53_subtilisin"/>
</dbReference>
<evidence type="ECO:0000256" key="3">
    <source>
        <dbReference type="ARBA" id="ARBA00022801"/>
    </source>
</evidence>
<evidence type="ECO:0000256" key="6">
    <source>
        <dbReference type="PROSITE-ProRule" id="PRU01240"/>
    </source>
</evidence>
<dbReference type="GO" id="GO:0006508">
    <property type="term" value="P:proteolysis"/>
    <property type="evidence" value="ECO:0007669"/>
    <property type="project" value="UniProtKB-KW"/>
</dbReference>
<comment type="caution">
    <text evidence="10">The sequence shown here is derived from an EMBL/GenBank/DDBJ whole genome shotgun (WGS) entry which is preliminary data.</text>
</comment>
<dbReference type="PROSITE" id="PS00136">
    <property type="entry name" value="SUBTILASE_ASP"/>
    <property type="match status" value="1"/>
</dbReference>
<feature type="domain" description="Peptidase S8/S53" evidence="9">
    <location>
        <begin position="189"/>
        <end position="455"/>
    </location>
</feature>
<keyword evidence="8" id="KW-0732">Signal</keyword>
<dbReference type="InterPro" id="IPR023827">
    <property type="entry name" value="Peptidase_S8_Asp-AS"/>
</dbReference>
<dbReference type="InterPro" id="IPR036852">
    <property type="entry name" value="Peptidase_S8/S53_dom_sf"/>
</dbReference>
<keyword evidence="3 6" id="KW-0378">Hydrolase</keyword>
<dbReference type="Gene3D" id="3.40.50.200">
    <property type="entry name" value="Peptidase S8/S53 domain"/>
    <property type="match status" value="1"/>
</dbReference>
<gene>
    <name evidence="10" type="ORF">CLV40_108195</name>
</gene>
<dbReference type="PANTHER" id="PTHR43399:SF4">
    <property type="entry name" value="CELL WALL-ASSOCIATED PROTEASE"/>
    <property type="match status" value="1"/>
</dbReference>
<evidence type="ECO:0000259" key="9">
    <source>
        <dbReference type="Pfam" id="PF00082"/>
    </source>
</evidence>
<dbReference type="OrthoDB" id="9795680at2"/>
<evidence type="ECO:0000256" key="4">
    <source>
        <dbReference type="ARBA" id="ARBA00022825"/>
    </source>
</evidence>
<sequence length="1054" mass="109565">MAWRRRITAAVAVVSIAGVCPVGAATANAATPATNGTKAVAGVVTLVTGDRVRLVTGPGGRTAVEVEPVVGREHMGFLRDGDLLIPADAQPLIDAGRLDPRLFDLRRLPHDSPPPLIVTDNTERAPVPATAVRALPSVDGAALRPETGFWRWFTASRASVWLDGTARPTLDVSVPQIGAPTAWRAGFTGAGVTVGILDSGVDGAHPDLAGKVVEQADFTGTGLADQLGHGTHVAGIIAGTGAASQGKYKGVAPDAKLFSGKVCAEQGCPESAVIAGMEWIAPKARIVNMSLGSGYSDGTDPVSRALNDLSARYGTLFVVAAGNDRALDLPDPLASVTSPAAADRALAVGSVTKQDTTSPFSPRQPRLRDYAVKPDVAAPGSDIVSARVTGTPAGDKAPVDDHYAALSGTSMAAPHVSGTAALLAQRRPGLAPDLAKATIVGTAKPTADVFEQGAGRVDAARAVAQDVTALDNGLAFGFLPWPHNTRLGKPLTYRNDGDRPVTLNLASDSPVFTTSARQVVVPAHGTAQVTVEANTAGLSGRRGGRITATADGVVVQTAVTAVLDTENYALEVRLRGRTGTSASTVVKAVNVDTGAALPVRLTNGVGIARLPKGRYDVNALELSDQNDVTLLSQSGVVVDRNTSVSLDATKGQPVSTTVDGAQPTFVTGELTLVSGTPDRTSALSWYSRAGQRLYTVPTKKVTDHTYLTTYRTTVTTDEAIYNLAFLVNGAIPDGKFTVRKRDLARVDARYYLQGTATQGQRADYANIDAPSANSAIYDPHPVALPGTRVEYFTASPSVRWLHVGVLFPPDVSDAENTVSYRVYTPGRYTSHWHRAPLGPAFGAADLGFGVVRGDGALSVALAPLSSGDPDQFTIPAAAVTGTTELSRDGTVLGTSDLPGFGAFPIPDSPGTYTLHTTAKRSVPWSVIGTAADYTWTFHEAGAATPTPAPLLVVRVSAEVDDQGRAPAGRLYGFRLDAQHQPGSPVSKLTGLRTEFSGDDGKTWQPALTIHSGDGVGAALLRNPNTPGFVSLRITAKDADGNSVTQTVIRAYQTV</sequence>
<evidence type="ECO:0000313" key="10">
    <source>
        <dbReference type="EMBL" id="PPK67197.1"/>
    </source>
</evidence>
<evidence type="ECO:0000313" key="11">
    <source>
        <dbReference type="Proteomes" id="UP000239203"/>
    </source>
</evidence>
<protein>
    <submittedName>
        <fullName evidence="10">Subtilase family protein</fullName>
    </submittedName>
</protein>
<keyword evidence="2 6" id="KW-0645">Protease</keyword>
<dbReference type="PRINTS" id="PR00723">
    <property type="entry name" value="SUBTILISIN"/>
</dbReference>
<dbReference type="AlphaFoldDB" id="A0A2S6GPS5"/>
<feature type="signal peptide" evidence="8">
    <location>
        <begin position="1"/>
        <end position="24"/>
    </location>
</feature>
<keyword evidence="11" id="KW-1185">Reference proteome</keyword>
<dbReference type="EMBL" id="PTIX01000008">
    <property type="protein sequence ID" value="PPK67197.1"/>
    <property type="molecule type" value="Genomic_DNA"/>
</dbReference>
<reference evidence="10 11" key="1">
    <citation type="submission" date="2018-02" db="EMBL/GenBank/DDBJ databases">
        <title>Genomic Encyclopedia of Archaeal and Bacterial Type Strains, Phase II (KMG-II): from individual species to whole genera.</title>
        <authorList>
            <person name="Goeker M."/>
        </authorList>
    </citation>
    <scope>NUCLEOTIDE SEQUENCE [LARGE SCALE GENOMIC DNA]</scope>
    <source>
        <strain evidence="10 11">YU 961-1</strain>
    </source>
</reference>
<name>A0A2S6GPS5_9PSEU</name>
<feature type="active site" description="Charge relay system" evidence="5 6">
    <location>
        <position position="410"/>
    </location>
</feature>
<dbReference type="InterPro" id="IPR022398">
    <property type="entry name" value="Peptidase_S8_His-AS"/>
</dbReference>
<keyword evidence="4 6" id="KW-0720">Serine protease</keyword>
<proteinExistence type="inferred from homology"/>
<dbReference type="PROSITE" id="PS51892">
    <property type="entry name" value="SUBTILASE"/>
    <property type="match status" value="1"/>
</dbReference>
<evidence type="ECO:0000256" key="1">
    <source>
        <dbReference type="ARBA" id="ARBA00011073"/>
    </source>
</evidence>
<dbReference type="SUPFAM" id="SSF52743">
    <property type="entry name" value="Subtilisin-like"/>
    <property type="match status" value="1"/>
</dbReference>
<feature type="active site" description="Charge relay system" evidence="5 6">
    <location>
        <position position="229"/>
    </location>
</feature>
<dbReference type="InterPro" id="IPR023828">
    <property type="entry name" value="Peptidase_S8_Ser-AS"/>
</dbReference>
<comment type="similarity">
    <text evidence="1 6 7">Belongs to the peptidase S8 family.</text>
</comment>
<dbReference type="PANTHER" id="PTHR43399">
    <property type="entry name" value="SUBTILISIN-RELATED"/>
    <property type="match status" value="1"/>
</dbReference>
<dbReference type="Proteomes" id="UP000239203">
    <property type="component" value="Unassembled WGS sequence"/>
</dbReference>
<dbReference type="Pfam" id="PF00082">
    <property type="entry name" value="Peptidase_S8"/>
    <property type="match status" value="1"/>
</dbReference>
<dbReference type="PROSITE" id="PS00137">
    <property type="entry name" value="SUBTILASE_HIS"/>
    <property type="match status" value="1"/>
</dbReference>
<organism evidence="10 11">
    <name type="scientific">Actinokineospora auranticolor</name>
    <dbReference type="NCBI Taxonomy" id="155976"/>
    <lineage>
        <taxon>Bacteria</taxon>
        <taxon>Bacillati</taxon>
        <taxon>Actinomycetota</taxon>
        <taxon>Actinomycetes</taxon>
        <taxon>Pseudonocardiales</taxon>
        <taxon>Pseudonocardiaceae</taxon>
        <taxon>Actinokineospora</taxon>
    </lineage>
</organism>
<dbReference type="InterPro" id="IPR015500">
    <property type="entry name" value="Peptidase_S8_subtilisin-rel"/>
</dbReference>
<dbReference type="InterPro" id="IPR000209">
    <property type="entry name" value="Peptidase_S8/S53_dom"/>
</dbReference>
<dbReference type="GO" id="GO:0004252">
    <property type="term" value="F:serine-type endopeptidase activity"/>
    <property type="evidence" value="ECO:0007669"/>
    <property type="project" value="UniProtKB-UniRule"/>
</dbReference>
<evidence type="ECO:0000256" key="2">
    <source>
        <dbReference type="ARBA" id="ARBA00022670"/>
    </source>
</evidence>